<dbReference type="EMBL" id="CP009896">
    <property type="protein sequence ID" value="AIY17176.1"/>
    <property type="molecule type" value="Genomic_DNA"/>
</dbReference>
<proteinExistence type="predicted"/>
<gene>
    <name evidence="1" type="ORF">KR76_11185</name>
</gene>
<reference evidence="1 2" key="1">
    <citation type="journal article" date="2015" name="Genome Announc.">
        <title>Complete Genome Sequence of Steroid-Transforming Nocardioides simplex VKM Ac-2033D.</title>
        <authorList>
            <person name="Shtratnikova V.Y."/>
            <person name="Schelkunov M.I."/>
            <person name="Pekov Y.A."/>
            <person name="Fokina V.V."/>
            <person name="Logacheva M.D."/>
            <person name="Sokolov S.L."/>
            <person name="Bragin E.Y."/>
            <person name="Ashapkin V.V."/>
            <person name="Donova M.V."/>
        </authorList>
    </citation>
    <scope>NUCLEOTIDE SEQUENCE [LARGE SCALE GENOMIC DNA]</scope>
    <source>
        <strain evidence="1 2">VKM Ac-2033D</strain>
    </source>
</reference>
<accession>A0A0A1DIG6</accession>
<organism evidence="1 2">
    <name type="scientific">Nocardioides simplex</name>
    <name type="common">Arthrobacter simplex</name>
    <dbReference type="NCBI Taxonomy" id="2045"/>
    <lineage>
        <taxon>Bacteria</taxon>
        <taxon>Bacillati</taxon>
        <taxon>Actinomycetota</taxon>
        <taxon>Actinomycetes</taxon>
        <taxon>Propionibacteriales</taxon>
        <taxon>Nocardioidaceae</taxon>
        <taxon>Pimelobacter</taxon>
    </lineage>
</organism>
<name>A0A0A1DIG6_NOCSI</name>
<dbReference type="HOGENOM" id="CLU_2118520_0_0_11"/>
<dbReference type="AlphaFoldDB" id="A0A0A1DIG6"/>
<dbReference type="RefSeq" id="WP_038678304.1">
    <property type="nucleotide sequence ID" value="NZ_BJMC01000008.1"/>
</dbReference>
<protein>
    <submittedName>
        <fullName evidence="1">Uncharacterized protein</fullName>
    </submittedName>
</protein>
<dbReference type="OrthoDB" id="9960218at2"/>
<sequence>MPSNASDPVPPAEILWARFREFLGQWGVVEESPRGWRLMWDGRVTEVELTREQLRTYVAEHLRWRAGNGLAPTLDDGLPPAMTDSFGDCFGPQEAPYARVALVGLDFRVVADAP</sequence>
<evidence type="ECO:0000313" key="1">
    <source>
        <dbReference type="EMBL" id="AIY17176.1"/>
    </source>
</evidence>
<dbReference type="GeneID" id="96609450"/>
<dbReference type="Proteomes" id="UP000030300">
    <property type="component" value="Chromosome"/>
</dbReference>
<evidence type="ECO:0000313" key="2">
    <source>
        <dbReference type="Proteomes" id="UP000030300"/>
    </source>
</evidence>
<dbReference type="KEGG" id="psim:KR76_11185"/>
<keyword evidence="2" id="KW-1185">Reference proteome</keyword>